<dbReference type="Pfam" id="PF02602">
    <property type="entry name" value="HEM4"/>
    <property type="match status" value="1"/>
</dbReference>
<evidence type="ECO:0000259" key="1">
    <source>
        <dbReference type="Pfam" id="PF02602"/>
    </source>
</evidence>
<evidence type="ECO:0000313" key="2">
    <source>
        <dbReference type="EMBL" id="SNT00191.1"/>
    </source>
</evidence>
<organism evidence="2 3">
    <name type="scientific">Granulicella rosea</name>
    <dbReference type="NCBI Taxonomy" id="474952"/>
    <lineage>
        <taxon>Bacteria</taxon>
        <taxon>Pseudomonadati</taxon>
        <taxon>Acidobacteriota</taxon>
        <taxon>Terriglobia</taxon>
        <taxon>Terriglobales</taxon>
        <taxon>Acidobacteriaceae</taxon>
        <taxon>Granulicella</taxon>
    </lineage>
</organism>
<sequence length="270" mass="28457">MWLTRKYNHQDMRPHLPLDGVRILITRTRQQASELAAQLESRGAQTLPIPTIELAEPASWQAMDAALADLPRFDWVVFTSANAVKSFCERREQVGASGSLPRVAVVGPATAKAALACGLEVDLMPAQYVAEALLAELAPQVVAGSRVLLARASEARDVLPEGLAAAGATVTIADAYRNVVPQGAAEALASALHDAARRPHAITFTSSSTATHLFALLEMAGLALDPSILIASIGPVTSRTLTELGHPPQIEAGQATIAGLVDALTTYFVE</sequence>
<keyword evidence="2" id="KW-0489">Methyltransferase</keyword>
<dbReference type="GO" id="GO:0004852">
    <property type="term" value="F:uroporphyrinogen-III synthase activity"/>
    <property type="evidence" value="ECO:0007669"/>
    <property type="project" value="InterPro"/>
</dbReference>
<dbReference type="CDD" id="cd06578">
    <property type="entry name" value="HemD"/>
    <property type="match status" value="1"/>
</dbReference>
<dbReference type="SUPFAM" id="SSF69618">
    <property type="entry name" value="HemD-like"/>
    <property type="match status" value="1"/>
</dbReference>
<dbReference type="Gene3D" id="3.40.50.10090">
    <property type="match status" value="2"/>
</dbReference>
<keyword evidence="3" id="KW-1185">Reference proteome</keyword>
<dbReference type="EMBL" id="FZOU01000003">
    <property type="protein sequence ID" value="SNT00191.1"/>
    <property type="molecule type" value="Genomic_DNA"/>
</dbReference>
<evidence type="ECO:0000313" key="3">
    <source>
        <dbReference type="Proteomes" id="UP000198356"/>
    </source>
</evidence>
<dbReference type="GO" id="GO:0006780">
    <property type="term" value="P:uroporphyrinogen III biosynthetic process"/>
    <property type="evidence" value="ECO:0007669"/>
    <property type="project" value="InterPro"/>
</dbReference>
<dbReference type="GO" id="GO:0032259">
    <property type="term" value="P:methylation"/>
    <property type="evidence" value="ECO:0007669"/>
    <property type="project" value="UniProtKB-KW"/>
</dbReference>
<dbReference type="InterPro" id="IPR003754">
    <property type="entry name" value="4pyrrol_synth_uPrphyn_synth"/>
</dbReference>
<protein>
    <submittedName>
        <fullName evidence="2">Uroporphyrinogen-III synthase/uroporphyrinogen III methyltransferase / synthase</fullName>
    </submittedName>
</protein>
<reference evidence="2 3" key="1">
    <citation type="submission" date="2017-06" db="EMBL/GenBank/DDBJ databases">
        <authorList>
            <person name="Kim H.J."/>
            <person name="Triplett B.A."/>
        </authorList>
    </citation>
    <scope>NUCLEOTIDE SEQUENCE [LARGE SCALE GENOMIC DNA]</scope>
    <source>
        <strain evidence="2 3">DSM 18704</strain>
    </source>
</reference>
<dbReference type="PANTHER" id="PTHR40082:SF1">
    <property type="entry name" value="BLR5956 PROTEIN"/>
    <property type="match status" value="1"/>
</dbReference>
<name>A0A239J2N0_9BACT</name>
<keyword evidence="2" id="KW-0808">Transferase</keyword>
<dbReference type="InterPro" id="IPR036108">
    <property type="entry name" value="4pyrrol_syn_uPrphyn_synt_sf"/>
</dbReference>
<dbReference type="PANTHER" id="PTHR40082">
    <property type="entry name" value="BLR5956 PROTEIN"/>
    <property type="match status" value="1"/>
</dbReference>
<gene>
    <name evidence="2" type="ORF">SAMN05421770_103412</name>
</gene>
<feature type="domain" description="Tetrapyrrole biosynthesis uroporphyrinogen III synthase" evidence="1">
    <location>
        <begin position="33"/>
        <end position="261"/>
    </location>
</feature>
<dbReference type="Proteomes" id="UP000198356">
    <property type="component" value="Unassembled WGS sequence"/>
</dbReference>
<accession>A0A239J2N0</accession>
<dbReference type="AlphaFoldDB" id="A0A239J2N0"/>
<proteinExistence type="predicted"/>
<dbReference type="GO" id="GO:0008168">
    <property type="term" value="F:methyltransferase activity"/>
    <property type="evidence" value="ECO:0007669"/>
    <property type="project" value="UniProtKB-KW"/>
</dbReference>
<dbReference type="InterPro" id="IPR039793">
    <property type="entry name" value="UROS/Hem4"/>
</dbReference>